<dbReference type="STRING" id="91928.A0A0D2BWN2"/>
<accession>A0A0D2BWN2</accession>
<dbReference type="EMBL" id="KN847495">
    <property type="protein sequence ID" value="KIW15699.1"/>
    <property type="molecule type" value="Genomic_DNA"/>
</dbReference>
<dbReference type="GeneID" id="27332832"/>
<evidence type="ECO:0000313" key="2">
    <source>
        <dbReference type="Proteomes" id="UP000053328"/>
    </source>
</evidence>
<dbReference type="VEuPathDB" id="FungiDB:PV08_05749"/>
<dbReference type="Proteomes" id="UP000053328">
    <property type="component" value="Unassembled WGS sequence"/>
</dbReference>
<evidence type="ECO:0008006" key="3">
    <source>
        <dbReference type="Google" id="ProtNLM"/>
    </source>
</evidence>
<dbReference type="OrthoDB" id="5366531at2759"/>
<protein>
    <recommendedName>
        <fullName evidence="3">Pentatricopeptide repeat domain-containing protein</fullName>
    </recommendedName>
</protein>
<sequence length="811" mass="93439">MRLATRGLLRRPTTLLLCAPRFRESACAKDHVLSKSTRGFFGGRPWDGTCRRHYSASPTPGINLPAREQELESGAHAPCGNDPRGREWDSLLDEAFIYGIRTKEQLCFEADIGHQREVGSRLIDKPTHRQNIELWHLLTRVQALMNGHEGIKAVWRGAIYRGDSLRFDNKDPFVNALWFTFLSAGTNDYLFLAQMCKIALRYKADRPAFFSEVVDASLEGEQPENASKIARWLLEPQYRLYRGRQDLLSAFSAACRSKTSALREFCKIYDLVPNAHIYDDIIAELWESSRASDAFEVHAYLISKRDLPSDFEVLVPFIRHLAAHDKQLGSFLGPLSAAGASFEAQARREWSRARRKVIGFSPGSMDVVSSNTLGTAPKKLSDEFIARAFATRAFSFDFAVNSLRLIGLIEVGPLAVREIASTAPDNARLQARFEKLKELEIDTGSSSFVQIIKKLCYSGQWEMIQNILNTDMHHEVFEDLELQKQLLVEYCRIKDWKQINRTLTILCHGEFNEEAKLRSAVLMVKSMLQIGDWPAAASLLRNLPKGRKDITAALPSDVTEMLRAKNMAELLRSTGVDQTAFVTGLLQDLLVSGFSFPVKYWRVSLRALGQTGRLRELEALIYWLAEVYRANGLYEQEHNTTLPQRNSDLDELFNETFQMALVRWCFKPRRGMRKVSPEQCLRWTRILKRLRDNYGVQIREHRIRWAYIYSLRWIFGPGMLSKPQGWMRRYRTIALKRYWNMYDKMWDMKPARIIDAYDRVEVVLRGGKPRASRDRGQQRGLPFREAPAKVMPQDVVQYMDIFHPSWDDYRK</sequence>
<name>A0A0D2BWN2_9EURO</name>
<gene>
    <name evidence="1" type="ORF">PV08_05749</name>
</gene>
<evidence type="ECO:0000313" key="1">
    <source>
        <dbReference type="EMBL" id="KIW15699.1"/>
    </source>
</evidence>
<dbReference type="AlphaFoldDB" id="A0A0D2BWN2"/>
<dbReference type="RefSeq" id="XP_016235915.1">
    <property type="nucleotide sequence ID" value="XM_016380088.1"/>
</dbReference>
<proteinExistence type="predicted"/>
<keyword evidence="2" id="KW-1185">Reference proteome</keyword>
<dbReference type="HOGENOM" id="CLU_007655_0_2_1"/>
<reference evidence="1 2" key="1">
    <citation type="submission" date="2015-01" db="EMBL/GenBank/DDBJ databases">
        <title>The Genome Sequence of Exophiala spinifera CBS89968.</title>
        <authorList>
            <consortium name="The Broad Institute Genomics Platform"/>
            <person name="Cuomo C."/>
            <person name="de Hoog S."/>
            <person name="Gorbushina A."/>
            <person name="Stielow B."/>
            <person name="Teixiera M."/>
            <person name="Abouelleil A."/>
            <person name="Chapman S.B."/>
            <person name="Priest M."/>
            <person name="Young S.K."/>
            <person name="Wortman J."/>
            <person name="Nusbaum C."/>
            <person name="Birren B."/>
        </authorList>
    </citation>
    <scope>NUCLEOTIDE SEQUENCE [LARGE SCALE GENOMIC DNA]</scope>
    <source>
        <strain evidence="1 2">CBS 89968</strain>
    </source>
</reference>
<organism evidence="1 2">
    <name type="scientific">Exophiala spinifera</name>
    <dbReference type="NCBI Taxonomy" id="91928"/>
    <lineage>
        <taxon>Eukaryota</taxon>
        <taxon>Fungi</taxon>
        <taxon>Dikarya</taxon>
        <taxon>Ascomycota</taxon>
        <taxon>Pezizomycotina</taxon>
        <taxon>Eurotiomycetes</taxon>
        <taxon>Chaetothyriomycetidae</taxon>
        <taxon>Chaetothyriales</taxon>
        <taxon>Herpotrichiellaceae</taxon>
        <taxon>Exophiala</taxon>
    </lineage>
</organism>